<evidence type="ECO:0000313" key="3">
    <source>
        <dbReference type="EMBL" id="KAF4755981.1"/>
    </source>
</evidence>
<feature type="compositionally biased region" description="Acidic residues" evidence="1">
    <location>
        <begin position="95"/>
        <end position="130"/>
    </location>
</feature>
<organism evidence="3 4">
    <name type="scientific">Perkinsus olseni</name>
    <name type="common">Perkinsus atlanticus</name>
    <dbReference type="NCBI Taxonomy" id="32597"/>
    <lineage>
        <taxon>Eukaryota</taxon>
        <taxon>Sar</taxon>
        <taxon>Alveolata</taxon>
        <taxon>Perkinsozoa</taxon>
        <taxon>Perkinsea</taxon>
        <taxon>Perkinsida</taxon>
        <taxon>Perkinsidae</taxon>
        <taxon>Perkinsus</taxon>
    </lineage>
</organism>
<evidence type="ECO:0000313" key="4">
    <source>
        <dbReference type="Proteomes" id="UP000574390"/>
    </source>
</evidence>
<feature type="domain" description="Possible tRNA binding" evidence="2">
    <location>
        <begin position="1"/>
        <end position="143"/>
    </location>
</feature>
<dbReference type="InterPro" id="IPR027992">
    <property type="entry name" value="tRNA_bind_dom"/>
</dbReference>
<feature type="compositionally biased region" description="Basic residues" evidence="1">
    <location>
        <begin position="186"/>
        <end position="204"/>
    </location>
</feature>
<dbReference type="GO" id="GO:0000049">
    <property type="term" value="F:tRNA binding"/>
    <property type="evidence" value="ECO:0007669"/>
    <property type="project" value="TreeGrafter"/>
</dbReference>
<keyword evidence="3" id="KW-0808">Transferase</keyword>
<proteinExistence type="predicted"/>
<feature type="region of interest" description="Disordered" evidence="1">
    <location>
        <begin position="84"/>
        <end position="130"/>
    </location>
</feature>
<evidence type="ECO:0000259" key="2">
    <source>
        <dbReference type="Pfam" id="PF13725"/>
    </source>
</evidence>
<gene>
    <name evidence="3" type="primary">NAT10_6</name>
    <name evidence="3" type="ORF">FOZ62_023172</name>
</gene>
<feature type="region of interest" description="Disordered" evidence="1">
    <location>
        <begin position="147"/>
        <end position="204"/>
    </location>
</feature>
<dbReference type="AlphaFoldDB" id="A0A7J6UFQ6"/>
<dbReference type="GO" id="GO:1904812">
    <property type="term" value="P:rRNA acetylation involved in maturation of SSU-rRNA"/>
    <property type="evidence" value="ECO:0007669"/>
    <property type="project" value="TreeGrafter"/>
</dbReference>
<evidence type="ECO:0000256" key="1">
    <source>
        <dbReference type="SAM" id="MobiDB-lite"/>
    </source>
</evidence>
<dbReference type="GO" id="GO:0005730">
    <property type="term" value="C:nucleolus"/>
    <property type="evidence" value="ECO:0007669"/>
    <property type="project" value="TreeGrafter"/>
</dbReference>
<feature type="compositionally biased region" description="Basic and acidic residues" evidence="1">
    <location>
        <begin position="163"/>
        <end position="174"/>
    </location>
</feature>
<comment type="caution">
    <text evidence="3">The sequence shown here is derived from an EMBL/GenBank/DDBJ whole genome shotgun (WGS) entry which is preliminary data.</text>
</comment>
<dbReference type="GO" id="GO:0030686">
    <property type="term" value="C:90S preribosome"/>
    <property type="evidence" value="ECO:0007669"/>
    <property type="project" value="TreeGrafter"/>
</dbReference>
<dbReference type="Pfam" id="PF13725">
    <property type="entry name" value="tRNA_bind_2"/>
    <property type="match status" value="1"/>
</dbReference>
<dbReference type="Proteomes" id="UP000574390">
    <property type="component" value="Unassembled WGS sequence"/>
</dbReference>
<dbReference type="GO" id="GO:1990883">
    <property type="term" value="F:18S rRNA cytidine N-acetyltransferase activity"/>
    <property type="evidence" value="ECO:0007669"/>
    <property type="project" value="TreeGrafter"/>
</dbReference>
<feature type="non-terminal residue" evidence="3">
    <location>
        <position position="1"/>
    </location>
</feature>
<feature type="compositionally biased region" description="Basic and acidic residues" evidence="1">
    <location>
        <begin position="84"/>
        <end position="94"/>
    </location>
</feature>
<sequence length="204" mass="22781">IPVVANLYFTHRLPSINLSSLQKAVLLGMGLQRRSVDDLASKEFGNRLRPTQLLALFNKAVYKLANQLLKGMIEDIEKDELKQKEEGAKKHDGPSTEEVEEEVDEEEEEVVELPENTLEEDQALAGEEADKELLAKKRELLLDSLMSSQGGGSFEKYNVSNLDEEKIAKGEKVGNRVLVQRDSAEKKRKRSSHGGGRSGKKAHK</sequence>
<dbReference type="InterPro" id="IPR032672">
    <property type="entry name" value="TmcA/NAT10/Kre33"/>
</dbReference>
<dbReference type="PANTHER" id="PTHR10925:SF5">
    <property type="entry name" value="RNA CYTIDINE ACETYLTRANSFERASE"/>
    <property type="match status" value="1"/>
</dbReference>
<name>A0A7J6UFQ6_PEROL</name>
<protein>
    <submittedName>
        <fullName evidence="3">N-acetyltransferase 10</fullName>
    </submittedName>
</protein>
<accession>A0A7J6UFQ6</accession>
<dbReference type="PANTHER" id="PTHR10925">
    <property type="entry name" value="N-ACETYLTRANSFERASE 10"/>
    <property type="match status" value="1"/>
</dbReference>
<dbReference type="EMBL" id="JABANM010000429">
    <property type="protein sequence ID" value="KAF4755981.1"/>
    <property type="molecule type" value="Genomic_DNA"/>
</dbReference>
<reference evidence="3 4" key="1">
    <citation type="submission" date="2020-04" db="EMBL/GenBank/DDBJ databases">
        <title>Perkinsus olseni comparative genomics.</title>
        <authorList>
            <person name="Bogema D.R."/>
        </authorList>
    </citation>
    <scope>NUCLEOTIDE SEQUENCE [LARGE SCALE GENOMIC DNA]</scope>
    <source>
        <strain evidence="3">ATCC PRA-205</strain>
    </source>
</reference>